<dbReference type="EMBL" id="JAICCE010000006">
    <property type="protein sequence ID" value="KAG9275862.1"/>
    <property type="molecule type" value="Genomic_DNA"/>
</dbReference>
<gene>
    <name evidence="3" type="ORF">AMEX_G8098</name>
</gene>
<feature type="region of interest" description="Disordered" evidence="1">
    <location>
        <begin position="1"/>
        <end position="36"/>
    </location>
</feature>
<sequence length="238" mass="26284">MSSRFNTYPSDQSCGGGTPHARKPHRPHFGNSISHASSVQENSRCRHAAISMLLKTPSLDTMTNKNEMVILIMIFLLIMVLAEASLSCQESGNNKFTVIGSKDCTDHSWQVNGIVVAHADKVGTHAREYISFNSRHTNVSYFCEMKNGTRQTIKCNQSEPLVKTTAAIGKPDEQHDIPTSNPESPASHGGIIGSIVLIGIIIVSGFVIWIVWQRRKPTENPHVYIPATQQQDTDETQM</sequence>
<evidence type="ECO:0000313" key="3">
    <source>
        <dbReference type="EMBL" id="KAG9275862.1"/>
    </source>
</evidence>
<keyword evidence="2" id="KW-0812">Transmembrane</keyword>
<feature type="transmembrane region" description="Helical" evidence="2">
    <location>
        <begin position="191"/>
        <end position="212"/>
    </location>
</feature>
<accession>A0A8T2M1E1</accession>
<comment type="caution">
    <text evidence="3">The sequence shown here is derived from an EMBL/GenBank/DDBJ whole genome shotgun (WGS) entry which is preliminary data.</text>
</comment>
<keyword evidence="2" id="KW-1133">Transmembrane helix</keyword>
<evidence type="ECO:0000256" key="1">
    <source>
        <dbReference type="SAM" id="MobiDB-lite"/>
    </source>
</evidence>
<name>A0A8T2M1E1_ASTMX</name>
<protein>
    <submittedName>
        <fullName evidence="3">Uncharacterized protein</fullName>
    </submittedName>
</protein>
<proteinExistence type="predicted"/>
<evidence type="ECO:0000313" key="4">
    <source>
        <dbReference type="Proteomes" id="UP000752171"/>
    </source>
</evidence>
<organism evidence="3 4">
    <name type="scientific">Astyanax mexicanus</name>
    <name type="common">Blind cave fish</name>
    <name type="synonym">Astyanax fasciatus mexicanus</name>
    <dbReference type="NCBI Taxonomy" id="7994"/>
    <lineage>
        <taxon>Eukaryota</taxon>
        <taxon>Metazoa</taxon>
        <taxon>Chordata</taxon>
        <taxon>Craniata</taxon>
        <taxon>Vertebrata</taxon>
        <taxon>Euteleostomi</taxon>
        <taxon>Actinopterygii</taxon>
        <taxon>Neopterygii</taxon>
        <taxon>Teleostei</taxon>
        <taxon>Ostariophysi</taxon>
        <taxon>Characiformes</taxon>
        <taxon>Characoidei</taxon>
        <taxon>Acestrorhamphidae</taxon>
        <taxon>Acestrorhamphinae</taxon>
        <taxon>Astyanax</taxon>
    </lineage>
</organism>
<feature type="compositionally biased region" description="Polar residues" evidence="1">
    <location>
        <begin position="1"/>
        <end position="13"/>
    </location>
</feature>
<evidence type="ECO:0000256" key="2">
    <source>
        <dbReference type="SAM" id="Phobius"/>
    </source>
</evidence>
<dbReference type="AlphaFoldDB" id="A0A8T2M1E1"/>
<feature type="transmembrane region" description="Helical" evidence="2">
    <location>
        <begin position="68"/>
        <end position="86"/>
    </location>
</feature>
<reference evidence="3 4" key="1">
    <citation type="submission" date="2021-07" db="EMBL/GenBank/DDBJ databases">
        <authorList>
            <person name="Imarazene B."/>
            <person name="Zahm M."/>
            <person name="Klopp C."/>
            <person name="Cabau C."/>
            <person name="Beille S."/>
            <person name="Jouanno E."/>
            <person name="Castinel A."/>
            <person name="Lluch J."/>
            <person name="Gil L."/>
            <person name="Kuchtly C."/>
            <person name="Lopez Roques C."/>
            <person name="Donnadieu C."/>
            <person name="Parrinello H."/>
            <person name="Journot L."/>
            <person name="Du K."/>
            <person name="Schartl M."/>
            <person name="Retaux S."/>
            <person name="Guiguen Y."/>
        </authorList>
    </citation>
    <scope>NUCLEOTIDE SEQUENCE [LARGE SCALE GENOMIC DNA]</scope>
    <source>
        <strain evidence="3">Pach_M1</strain>
        <tissue evidence="3">Testis</tissue>
    </source>
</reference>
<keyword evidence="2" id="KW-0472">Membrane</keyword>
<dbReference type="Proteomes" id="UP000752171">
    <property type="component" value="Unassembled WGS sequence"/>
</dbReference>